<keyword evidence="3" id="KW-1185">Reference proteome</keyword>
<accession>A0A9J5Y039</accession>
<evidence type="ECO:0000313" key="2">
    <source>
        <dbReference type="EMBL" id="KAG5592454.1"/>
    </source>
</evidence>
<protein>
    <submittedName>
        <fullName evidence="2">Uncharacterized protein</fullName>
    </submittedName>
</protein>
<dbReference type="InterPro" id="IPR032675">
    <property type="entry name" value="LRR_dom_sf"/>
</dbReference>
<dbReference type="Proteomes" id="UP000824120">
    <property type="component" value="Chromosome 8"/>
</dbReference>
<keyword evidence="1" id="KW-0611">Plant defense</keyword>
<dbReference type="GO" id="GO:0006952">
    <property type="term" value="P:defense response"/>
    <property type="evidence" value="ECO:0007669"/>
    <property type="project" value="UniProtKB-KW"/>
</dbReference>
<dbReference type="PANTHER" id="PTHR36766:SF40">
    <property type="entry name" value="DISEASE RESISTANCE PROTEIN RGA3"/>
    <property type="match status" value="1"/>
</dbReference>
<name>A0A9J5Y039_SOLCO</name>
<dbReference type="SUPFAM" id="SSF52047">
    <property type="entry name" value="RNI-like"/>
    <property type="match status" value="1"/>
</dbReference>
<comment type="caution">
    <text evidence="2">The sequence shown here is derived from an EMBL/GenBank/DDBJ whole genome shotgun (WGS) entry which is preliminary data.</text>
</comment>
<proteinExistence type="predicted"/>
<gene>
    <name evidence="2" type="ORF">H5410_042968</name>
</gene>
<sequence>MKLLRSPKRFQKLCKSQILENLSLLNLKELPSSLACLNALKRLEIHSCSALESLPEEGVKGLTSLTLLSVYDCEMVKCLPEGLQHLTTLTSLTISKHGTT</sequence>
<organism evidence="2 3">
    <name type="scientific">Solanum commersonii</name>
    <name type="common">Commerson's wild potato</name>
    <name type="synonym">Commerson's nightshade</name>
    <dbReference type="NCBI Taxonomy" id="4109"/>
    <lineage>
        <taxon>Eukaryota</taxon>
        <taxon>Viridiplantae</taxon>
        <taxon>Streptophyta</taxon>
        <taxon>Embryophyta</taxon>
        <taxon>Tracheophyta</taxon>
        <taxon>Spermatophyta</taxon>
        <taxon>Magnoliopsida</taxon>
        <taxon>eudicotyledons</taxon>
        <taxon>Gunneridae</taxon>
        <taxon>Pentapetalae</taxon>
        <taxon>asterids</taxon>
        <taxon>lamiids</taxon>
        <taxon>Solanales</taxon>
        <taxon>Solanaceae</taxon>
        <taxon>Solanoideae</taxon>
        <taxon>Solaneae</taxon>
        <taxon>Solanum</taxon>
    </lineage>
</organism>
<reference evidence="2 3" key="1">
    <citation type="submission" date="2020-09" db="EMBL/GenBank/DDBJ databases">
        <title>De no assembly of potato wild relative species, Solanum commersonii.</title>
        <authorList>
            <person name="Cho K."/>
        </authorList>
    </citation>
    <scope>NUCLEOTIDE SEQUENCE [LARGE SCALE GENOMIC DNA]</scope>
    <source>
        <strain evidence="2">LZ3.2</strain>
        <tissue evidence="2">Leaf</tissue>
    </source>
</reference>
<dbReference type="Gene3D" id="3.80.10.10">
    <property type="entry name" value="Ribonuclease Inhibitor"/>
    <property type="match status" value="1"/>
</dbReference>
<dbReference type="EMBL" id="JACXVP010000008">
    <property type="protein sequence ID" value="KAG5592454.1"/>
    <property type="molecule type" value="Genomic_DNA"/>
</dbReference>
<evidence type="ECO:0000256" key="1">
    <source>
        <dbReference type="ARBA" id="ARBA00022821"/>
    </source>
</evidence>
<evidence type="ECO:0000313" key="3">
    <source>
        <dbReference type="Proteomes" id="UP000824120"/>
    </source>
</evidence>
<dbReference type="PANTHER" id="PTHR36766">
    <property type="entry name" value="PLANT BROAD-SPECTRUM MILDEW RESISTANCE PROTEIN RPW8"/>
    <property type="match status" value="1"/>
</dbReference>
<dbReference type="OrthoDB" id="1928346at2759"/>
<dbReference type="AlphaFoldDB" id="A0A9J5Y039"/>